<dbReference type="EMBL" id="UASN01000016">
    <property type="protein sequence ID" value="SPX54620.1"/>
    <property type="molecule type" value="Genomic_DNA"/>
</dbReference>
<evidence type="ECO:0000313" key="3">
    <source>
        <dbReference type="Proteomes" id="UP000251123"/>
    </source>
</evidence>
<reference evidence="2 3" key="1">
    <citation type="submission" date="2018-06" db="EMBL/GenBank/DDBJ databases">
        <authorList>
            <consortium name="Pathogen Informatics"/>
            <person name="Doyle S."/>
        </authorList>
    </citation>
    <scope>NUCLEOTIDE SEQUENCE [LARGE SCALE GENOMIC DNA]</scope>
    <source>
        <strain evidence="2 3">NCTC9601</strain>
    </source>
</reference>
<evidence type="ECO:0000313" key="2">
    <source>
        <dbReference type="EMBL" id="SPX54620.1"/>
    </source>
</evidence>
<proteinExistence type="predicted"/>
<protein>
    <submittedName>
        <fullName evidence="2">NAD-specific glutamate dehydrogenase</fullName>
    </submittedName>
</protein>
<gene>
    <name evidence="2" type="ORF">NCTC9601_01770</name>
</gene>
<feature type="region of interest" description="Disordered" evidence="1">
    <location>
        <begin position="135"/>
        <end position="163"/>
    </location>
</feature>
<dbReference type="AlphaFoldDB" id="A0A2X1SDC7"/>
<sequence length="247" mass="26486">MEASTPVDFSIAVTLSRPSASTWKVTRICAPPAAAPGYAQRKARQRTAILDQLTLALHHVNGHRRLAIFEGGKLLRAGHRNGGITRDHFLHQAAMVSRPNDSGITSSSSSSLSGLLPTRISAWIAAPMATTLSGSMEVSGVRPKTRQRAHAPAARGSNRRPSPLPALLALQRQRLLAPRRQAIRVRFTSGAIRSLNWAAGDIALPAADLDVRCLGIAQAIFAAMAASSSSRCRRLSLRSLKPVCSRR</sequence>
<evidence type="ECO:0000256" key="1">
    <source>
        <dbReference type="SAM" id="MobiDB-lite"/>
    </source>
</evidence>
<dbReference type="Proteomes" id="UP000251123">
    <property type="component" value="Unassembled WGS sequence"/>
</dbReference>
<dbReference type="Pfam" id="PF10712">
    <property type="entry name" value="NAD-GH"/>
    <property type="match status" value="1"/>
</dbReference>
<organism evidence="2 3">
    <name type="scientific">Klebsiella pneumoniae</name>
    <dbReference type="NCBI Taxonomy" id="573"/>
    <lineage>
        <taxon>Bacteria</taxon>
        <taxon>Pseudomonadati</taxon>
        <taxon>Pseudomonadota</taxon>
        <taxon>Gammaproteobacteria</taxon>
        <taxon>Enterobacterales</taxon>
        <taxon>Enterobacteriaceae</taxon>
        <taxon>Klebsiella/Raoultella group</taxon>
        <taxon>Klebsiella</taxon>
        <taxon>Klebsiella pneumoniae complex</taxon>
    </lineage>
</organism>
<dbReference type="InterPro" id="IPR019651">
    <property type="entry name" value="Glutamate_DH_NAD-spec"/>
</dbReference>
<accession>A0A2X1SDC7</accession>
<name>A0A2X1SDC7_KLEPN</name>